<comment type="caution">
    <text evidence="4">The sequence shown here is derived from an EMBL/GenBank/DDBJ whole genome shotgun (WGS) entry which is preliminary data.</text>
</comment>
<dbReference type="InterPro" id="IPR002656">
    <property type="entry name" value="Acyl_transf_3_dom"/>
</dbReference>
<dbReference type="PANTHER" id="PTHR23028:SF131">
    <property type="entry name" value="BLR2367 PROTEIN"/>
    <property type="match status" value="1"/>
</dbReference>
<dbReference type="InterPro" id="IPR050879">
    <property type="entry name" value="Acyltransferase_3"/>
</dbReference>
<organism evidence="4 5">
    <name type="scientific">Lichenifustis flavocetrariae</name>
    <dbReference type="NCBI Taxonomy" id="2949735"/>
    <lineage>
        <taxon>Bacteria</taxon>
        <taxon>Pseudomonadati</taxon>
        <taxon>Pseudomonadota</taxon>
        <taxon>Alphaproteobacteria</taxon>
        <taxon>Hyphomicrobiales</taxon>
        <taxon>Lichenihabitantaceae</taxon>
        <taxon>Lichenifustis</taxon>
    </lineage>
</organism>
<keyword evidence="4" id="KW-0012">Acyltransferase</keyword>
<feature type="transmembrane region" description="Helical" evidence="2">
    <location>
        <begin position="189"/>
        <end position="207"/>
    </location>
</feature>
<feature type="transmembrane region" description="Helical" evidence="2">
    <location>
        <begin position="96"/>
        <end position="113"/>
    </location>
</feature>
<feature type="transmembrane region" description="Helical" evidence="2">
    <location>
        <begin position="138"/>
        <end position="158"/>
    </location>
</feature>
<feature type="transmembrane region" description="Helical" evidence="2">
    <location>
        <begin position="54"/>
        <end position="76"/>
    </location>
</feature>
<dbReference type="RefSeq" id="WP_282587456.1">
    <property type="nucleotide sequence ID" value="NZ_JAMOIM010000021.1"/>
</dbReference>
<feature type="region of interest" description="Disordered" evidence="1">
    <location>
        <begin position="1"/>
        <end position="20"/>
    </location>
</feature>
<name>A0AA41Z171_9HYPH</name>
<keyword evidence="4" id="KW-0808">Transferase</keyword>
<keyword evidence="2" id="KW-1133">Transmembrane helix</keyword>
<protein>
    <submittedName>
        <fullName evidence="4">Acyltransferase</fullName>
    </submittedName>
</protein>
<keyword evidence="2" id="KW-0472">Membrane</keyword>
<feature type="transmembrane region" description="Helical" evidence="2">
    <location>
        <begin position="219"/>
        <end position="240"/>
    </location>
</feature>
<gene>
    <name evidence="4" type="ORF">M8523_24010</name>
</gene>
<evidence type="ECO:0000256" key="2">
    <source>
        <dbReference type="SAM" id="Phobius"/>
    </source>
</evidence>
<dbReference type="EMBL" id="JAMOIM010000021">
    <property type="protein sequence ID" value="MCW6511077.1"/>
    <property type="molecule type" value="Genomic_DNA"/>
</dbReference>
<keyword evidence="2" id="KW-0812">Transmembrane</keyword>
<proteinExistence type="predicted"/>
<evidence type="ECO:0000256" key="1">
    <source>
        <dbReference type="SAM" id="MobiDB-lite"/>
    </source>
</evidence>
<dbReference type="GO" id="GO:0016747">
    <property type="term" value="F:acyltransferase activity, transferring groups other than amino-acyl groups"/>
    <property type="evidence" value="ECO:0007669"/>
    <property type="project" value="InterPro"/>
</dbReference>
<dbReference type="GO" id="GO:0016020">
    <property type="term" value="C:membrane"/>
    <property type="evidence" value="ECO:0007669"/>
    <property type="project" value="TreeGrafter"/>
</dbReference>
<evidence type="ECO:0000313" key="4">
    <source>
        <dbReference type="EMBL" id="MCW6511077.1"/>
    </source>
</evidence>
<feature type="transmembrane region" description="Helical" evidence="2">
    <location>
        <begin position="326"/>
        <end position="347"/>
    </location>
</feature>
<feature type="domain" description="Acyltransferase 3" evidence="3">
    <location>
        <begin position="25"/>
        <end position="345"/>
    </location>
</feature>
<accession>A0AA41Z171</accession>
<dbReference type="PANTHER" id="PTHR23028">
    <property type="entry name" value="ACETYLTRANSFERASE"/>
    <property type="match status" value="1"/>
</dbReference>
<feature type="transmembrane region" description="Helical" evidence="2">
    <location>
        <begin position="165"/>
        <end position="183"/>
    </location>
</feature>
<sequence length="377" mass="41524">MSPRDKTIARPAEPLRGQSRDHMPCLDGLRGLAAVMVVLGHAGDFGLPSFVDGGASHCGVLIFFALSGFLMGELYLVTPPTRIRVEAYSAARLARIVPIYYLVVLAAFAIHWWDPDFAYTVTPVQLVRLLTFNGSTSVFWSIGPEVQFYAVFIGLWLIRGRLQHDAIFAAVVLVLAGLSLANIHRWPGVFVASKFHIFAFGMLAALLRRRLVNHFPQFVLVTVHALAFAILVIFLAPGLSQMLLGETHFDRQVDPAFASFYGNLPRILLAAFLPLAFSFETRFASALLANPAAAVLGRCSFSIYLLHVPIYDAATRSGLLAPLHGWVATVAVLLGTVVLSFFTYRVIEAPARGRVRAALLRAIQGKTRFWLRRQRPA</sequence>
<dbReference type="AlphaFoldDB" id="A0AA41Z171"/>
<feature type="transmembrane region" description="Helical" evidence="2">
    <location>
        <begin position="25"/>
        <end position="42"/>
    </location>
</feature>
<dbReference type="GO" id="GO:0000271">
    <property type="term" value="P:polysaccharide biosynthetic process"/>
    <property type="evidence" value="ECO:0007669"/>
    <property type="project" value="TreeGrafter"/>
</dbReference>
<dbReference type="Pfam" id="PF01757">
    <property type="entry name" value="Acyl_transf_3"/>
    <property type="match status" value="1"/>
</dbReference>
<feature type="transmembrane region" description="Helical" evidence="2">
    <location>
        <begin position="286"/>
        <end position="306"/>
    </location>
</feature>
<evidence type="ECO:0000313" key="5">
    <source>
        <dbReference type="Proteomes" id="UP001165667"/>
    </source>
</evidence>
<evidence type="ECO:0000259" key="3">
    <source>
        <dbReference type="Pfam" id="PF01757"/>
    </source>
</evidence>
<keyword evidence="5" id="KW-1185">Reference proteome</keyword>
<feature type="transmembrane region" description="Helical" evidence="2">
    <location>
        <begin position="260"/>
        <end position="279"/>
    </location>
</feature>
<dbReference type="Proteomes" id="UP001165667">
    <property type="component" value="Unassembled WGS sequence"/>
</dbReference>
<reference evidence="4" key="1">
    <citation type="submission" date="2022-05" db="EMBL/GenBank/DDBJ databases">
        <authorList>
            <person name="Pankratov T."/>
        </authorList>
    </citation>
    <scope>NUCLEOTIDE SEQUENCE</scope>
    <source>
        <strain evidence="4">BP6-180914</strain>
    </source>
</reference>